<dbReference type="Proteomes" id="UP000629619">
    <property type="component" value="Unassembled WGS sequence"/>
</dbReference>
<comment type="caution">
    <text evidence="3">The sequence shown here is derived from an EMBL/GenBank/DDBJ whole genome shotgun (WGS) entry which is preliminary data.</text>
</comment>
<accession>A0A919NEL1</accession>
<dbReference type="AlphaFoldDB" id="A0A919NEL1"/>
<feature type="chain" id="PRO_5039171012" evidence="2">
    <location>
        <begin position="25"/>
        <end position="143"/>
    </location>
</feature>
<evidence type="ECO:0000313" key="3">
    <source>
        <dbReference type="EMBL" id="GIF09284.1"/>
    </source>
</evidence>
<evidence type="ECO:0000313" key="4">
    <source>
        <dbReference type="Proteomes" id="UP000629619"/>
    </source>
</evidence>
<protein>
    <submittedName>
        <fullName evidence="3">Uncharacterized protein</fullName>
    </submittedName>
</protein>
<dbReference type="EMBL" id="BOMW01000080">
    <property type="protein sequence ID" value="GIF09284.1"/>
    <property type="molecule type" value="Genomic_DNA"/>
</dbReference>
<evidence type="ECO:0000256" key="1">
    <source>
        <dbReference type="SAM" id="MobiDB-lite"/>
    </source>
</evidence>
<keyword evidence="2" id="KW-0732">Signal</keyword>
<organism evidence="3 4">
    <name type="scientific">Actinoplanes siamensis</name>
    <dbReference type="NCBI Taxonomy" id="1223317"/>
    <lineage>
        <taxon>Bacteria</taxon>
        <taxon>Bacillati</taxon>
        <taxon>Actinomycetota</taxon>
        <taxon>Actinomycetes</taxon>
        <taxon>Micromonosporales</taxon>
        <taxon>Micromonosporaceae</taxon>
        <taxon>Actinoplanes</taxon>
    </lineage>
</organism>
<reference evidence="3" key="1">
    <citation type="submission" date="2021-01" db="EMBL/GenBank/DDBJ databases">
        <title>Whole genome shotgun sequence of Actinoplanes siamensis NBRC 109076.</title>
        <authorList>
            <person name="Komaki H."/>
            <person name="Tamura T."/>
        </authorList>
    </citation>
    <scope>NUCLEOTIDE SEQUENCE</scope>
    <source>
        <strain evidence="3">NBRC 109076</strain>
    </source>
</reference>
<evidence type="ECO:0000256" key="2">
    <source>
        <dbReference type="SAM" id="SignalP"/>
    </source>
</evidence>
<sequence>MPALPRSRSMLTLMGYALTPLLLAAPAAPAAARPHAAPPHPAATAVTAGAAAPACVNYGRDNYPVDYYWKNALGMRLGSGSVAVTTSAPLWGGKIAPGSTFTRRPRALAGPATRRRGPCRLGTRPHLGTAALPARRHAPHLVR</sequence>
<proteinExistence type="predicted"/>
<gene>
    <name evidence="3" type="ORF">Asi03nite_68220</name>
</gene>
<feature type="region of interest" description="Disordered" evidence="1">
    <location>
        <begin position="102"/>
        <end position="143"/>
    </location>
</feature>
<feature type="compositionally biased region" description="Basic residues" evidence="1">
    <location>
        <begin position="134"/>
        <end position="143"/>
    </location>
</feature>
<feature type="signal peptide" evidence="2">
    <location>
        <begin position="1"/>
        <end position="24"/>
    </location>
</feature>
<keyword evidence="4" id="KW-1185">Reference proteome</keyword>
<name>A0A919NEL1_9ACTN</name>